<dbReference type="AlphaFoldDB" id="A0A3N1KZB9"/>
<protein>
    <submittedName>
        <fullName evidence="1">N-methylglutamate dehydrogenase subunit B</fullName>
    </submittedName>
</protein>
<dbReference type="OrthoDB" id="7159274at2"/>
<proteinExistence type="predicted"/>
<dbReference type="EMBL" id="RJKX01000015">
    <property type="protein sequence ID" value="ROP84507.1"/>
    <property type="molecule type" value="Genomic_DNA"/>
</dbReference>
<name>A0A3N1KZB9_9PROT</name>
<dbReference type="InterPro" id="IPR006279">
    <property type="entry name" value="SoxD"/>
</dbReference>
<reference evidence="1 2" key="1">
    <citation type="submission" date="2018-11" db="EMBL/GenBank/DDBJ databases">
        <title>Genomic Encyclopedia of Type Strains, Phase IV (KMG-IV): sequencing the most valuable type-strain genomes for metagenomic binning, comparative biology and taxonomic classification.</title>
        <authorList>
            <person name="Goeker M."/>
        </authorList>
    </citation>
    <scope>NUCLEOTIDE SEQUENCE [LARGE SCALE GENOMIC DNA]</scope>
    <source>
        <strain evidence="1 2">DSM 5900</strain>
    </source>
</reference>
<dbReference type="RefSeq" id="WP_123692485.1">
    <property type="nucleotide sequence ID" value="NZ_AP019700.1"/>
</dbReference>
<comment type="caution">
    <text evidence="1">The sequence shown here is derived from an EMBL/GenBank/DDBJ whole genome shotgun (WGS) entry which is preliminary data.</text>
</comment>
<dbReference type="GO" id="GO:0046653">
    <property type="term" value="P:tetrahydrofolate metabolic process"/>
    <property type="evidence" value="ECO:0007669"/>
    <property type="project" value="InterPro"/>
</dbReference>
<dbReference type="Pfam" id="PF04267">
    <property type="entry name" value="SoxD"/>
    <property type="match status" value="1"/>
</dbReference>
<keyword evidence="2" id="KW-1185">Reference proteome</keyword>
<gene>
    <name evidence="1" type="ORF">EDC65_3861</name>
</gene>
<dbReference type="Proteomes" id="UP000278222">
    <property type="component" value="Unassembled WGS sequence"/>
</dbReference>
<evidence type="ECO:0000313" key="1">
    <source>
        <dbReference type="EMBL" id="ROP84507.1"/>
    </source>
</evidence>
<organism evidence="1 2">
    <name type="scientific">Stella humosa</name>
    <dbReference type="NCBI Taxonomy" id="94"/>
    <lineage>
        <taxon>Bacteria</taxon>
        <taxon>Pseudomonadati</taxon>
        <taxon>Pseudomonadota</taxon>
        <taxon>Alphaproteobacteria</taxon>
        <taxon>Rhodospirillales</taxon>
        <taxon>Stellaceae</taxon>
        <taxon>Stella</taxon>
    </lineage>
</organism>
<sequence>MHLIPCPWCGPRDEAEFNYRGDATVRRPAPDAGVDAFYDYVYTRANPRGWHTEWWHHAGGCRQFVKVVRHTMTHAIAGAGRATDEMPLPKEGRAAE</sequence>
<accession>A0A3N1KZB9</accession>
<evidence type="ECO:0000313" key="2">
    <source>
        <dbReference type="Proteomes" id="UP000278222"/>
    </source>
</evidence>
<dbReference type="InterPro" id="IPR038561">
    <property type="entry name" value="SoxD_sf"/>
</dbReference>
<dbReference type="Gene3D" id="3.30.2270.10">
    <property type="entry name" value="Folate-binding superfamily"/>
    <property type="match status" value="1"/>
</dbReference>
<dbReference type="GO" id="GO:0008115">
    <property type="term" value="F:sarcosine oxidase activity"/>
    <property type="evidence" value="ECO:0007669"/>
    <property type="project" value="InterPro"/>
</dbReference>